<accession>A0ABY9TKV3</accession>
<keyword evidence="2" id="KW-1185">Reference proteome</keyword>
<dbReference type="EMBL" id="CP134146">
    <property type="protein sequence ID" value="WNC69219.1"/>
    <property type="molecule type" value="Genomic_DNA"/>
</dbReference>
<sequence length="70" mass="8202">MFLKHRNNGDMVDVSDISDLTNLFHQRVSGRYQAGEELQDPEEFNKADLVFLSGEELPRCWLDPDYRSQK</sequence>
<dbReference type="RefSeq" id="WP_348388363.1">
    <property type="nucleotide sequence ID" value="NZ_CP134146.1"/>
</dbReference>
<evidence type="ECO:0000313" key="1">
    <source>
        <dbReference type="EMBL" id="WNC69219.1"/>
    </source>
</evidence>
<reference evidence="2" key="1">
    <citation type="submission" date="2023-09" db="EMBL/GenBank/DDBJ databases">
        <authorList>
            <person name="Li S."/>
            <person name="Li X."/>
            <person name="Zhang C."/>
            <person name="Zhao Z."/>
        </authorList>
    </citation>
    <scope>NUCLEOTIDE SEQUENCE [LARGE SCALE GENOMIC DNA]</scope>
    <source>
        <strain evidence="2">SQ345</strain>
    </source>
</reference>
<gene>
    <name evidence="1" type="ORF">RI845_03440</name>
</gene>
<proteinExistence type="predicted"/>
<dbReference type="Proteomes" id="UP001248581">
    <property type="component" value="Chromosome"/>
</dbReference>
<protein>
    <submittedName>
        <fullName evidence="1">Acetyltransferase</fullName>
    </submittedName>
</protein>
<name>A0ABY9TKV3_9GAMM</name>
<organism evidence="1 2">
    <name type="scientific">Thalassotalea nanhaiensis</name>
    <dbReference type="NCBI Taxonomy" id="3065648"/>
    <lineage>
        <taxon>Bacteria</taxon>
        <taxon>Pseudomonadati</taxon>
        <taxon>Pseudomonadota</taxon>
        <taxon>Gammaproteobacteria</taxon>
        <taxon>Alteromonadales</taxon>
        <taxon>Colwelliaceae</taxon>
        <taxon>Thalassotalea</taxon>
    </lineage>
</organism>
<evidence type="ECO:0000313" key="2">
    <source>
        <dbReference type="Proteomes" id="UP001248581"/>
    </source>
</evidence>